<evidence type="ECO:0000313" key="2">
    <source>
        <dbReference type="Proteomes" id="UP000003771"/>
    </source>
</evidence>
<sequence length="56" mass="6758">MIIHPIPFLFVSVFYNSIILSFKRTFKQFTEFLKKYLENFGKIILTKLSLISERKE</sequence>
<dbReference type="AlphaFoldDB" id="F9P0I6"/>
<evidence type="ECO:0000313" key="1">
    <source>
        <dbReference type="EMBL" id="EGR93272.1"/>
    </source>
</evidence>
<dbReference type="EMBL" id="AFUO01000001">
    <property type="protein sequence ID" value="EGR93272.1"/>
    <property type="molecule type" value="Genomic_DNA"/>
</dbReference>
<gene>
    <name evidence="1" type="ORF">HMPREF9178_0313</name>
</gene>
<protein>
    <submittedName>
        <fullName evidence="1">Uncharacterized protein</fullName>
    </submittedName>
</protein>
<reference evidence="1 2" key="1">
    <citation type="submission" date="2011-07" db="EMBL/GenBank/DDBJ databases">
        <authorList>
            <person name="Durkin A.S."/>
            <person name="Kim M."/>
            <person name="Radune D."/>
            <person name="Hostetler J."/>
            <person name="Torralba M."/>
            <person name="Gillis M."/>
            <person name="Methe B."/>
            <person name="Sutton G."/>
            <person name="Nelson K.E."/>
        </authorList>
    </citation>
    <scope>NUCLEOTIDE SEQUENCE [LARGE SCALE GENOMIC DNA]</scope>
    <source>
        <strain evidence="1 2">F0392</strain>
    </source>
</reference>
<comment type="caution">
    <text evidence="1">The sequence shown here is derived from an EMBL/GenBank/DDBJ whole genome shotgun (WGS) entry which is preliminary data.</text>
</comment>
<proteinExistence type="predicted"/>
<accession>F9P0I6</accession>
<dbReference type="Proteomes" id="UP000003771">
    <property type="component" value="Unassembled WGS sequence"/>
</dbReference>
<organism evidence="1 2">
    <name type="scientific">Streptococcus mitis bv. 2 str. F0392</name>
    <dbReference type="NCBI Taxonomy" id="768726"/>
    <lineage>
        <taxon>Bacteria</taxon>
        <taxon>Bacillati</taxon>
        <taxon>Bacillota</taxon>
        <taxon>Bacilli</taxon>
        <taxon>Lactobacillales</taxon>
        <taxon>Streptococcaceae</taxon>
        <taxon>Streptococcus</taxon>
    </lineage>
</organism>
<name>F9P0I6_STROR</name>